<proteinExistence type="predicted"/>
<dbReference type="Proteomes" id="UP000254664">
    <property type="component" value="Unassembled WGS sequence"/>
</dbReference>
<feature type="domain" description="RsdA/BaiN/AoA(So)-like insert" evidence="5">
    <location>
        <begin position="235"/>
        <end position="394"/>
    </location>
</feature>
<name>A0A381J7V0_9CLOT</name>
<comment type="cofactor">
    <cofactor evidence="1">
        <name>FAD</name>
        <dbReference type="ChEBI" id="CHEBI:57692"/>
    </cofactor>
</comment>
<sequence length="452" mass="50215">MDNKLNKIVAHFYLTQTYIIYKLTNILSKSIIKLVKYSYELGVEHMKKVVVIGAGPAGLMAALKASENNIVYLIEANEKIGKKLYITGKGRCNVTNAKDISDFFDYIPGNPEFLYSSLYTFNNLDVMNYLESLGVPLKVERGDRVFPVSDKSSDIIAAFSKELTEKKIKIILNSKVKDFLCTDNLITSVILQSGEEIKADNFILCTGGVSYPQTGSSGDGYKLSKKLGHNIIKAKPSLVPIALKEEWIKDLQGLSLKNVELSVMKNNKTIFKEFGEMIFTHYGISGPIVLTSSRYVDNKEPCKIRIDLKPSLDVNTLDNRIQKDFIKYINKDFKNALIDLLPSKLIDVIIMLSGISPEKKVNTITRDERKTLVNLLKNIEVNVKGLRSIDEAIVTAGGIDTKEIDSSTMKSKIIDNLYFAGEVIDVDAFTGGYNVQIALSTGYLAGSRVGEA</sequence>
<dbReference type="Gene3D" id="3.50.50.60">
    <property type="entry name" value="FAD/NAD(P)-binding domain"/>
    <property type="match status" value="1"/>
</dbReference>
<keyword evidence="3" id="KW-0274">FAD</keyword>
<dbReference type="NCBIfam" id="TIGR00275">
    <property type="entry name" value="aminoacetone oxidase family FAD-binding enzyme"/>
    <property type="match status" value="1"/>
</dbReference>
<dbReference type="InterPro" id="IPR023166">
    <property type="entry name" value="BaiN-like_dom_sf"/>
</dbReference>
<dbReference type="EMBL" id="UFWZ01000001">
    <property type="protein sequence ID" value="SUY47069.1"/>
    <property type="molecule type" value="Genomic_DNA"/>
</dbReference>
<evidence type="ECO:0000313" key="6">
    <source>
        <dbReference type="EMBL" id="SUY47069.1"/>
    </source>
</evidence>
<dbReference type="InterPro" id="IPR004792">
    <property type="entry name" value="BaiN-like"/>
</dbReference>
<dbReference type="InterPro" id="IPR055178">
    <property type="entry name" value="RsdA/BaiN/AoA(So)-like_dom"/>
</dbReference>
<protein>
    <submittedName>
        <fullName evidence="6">NAD(FAD)-utilizing dehydrogenase</fullName>
    </submittedName>
</protein>
<dbReference type="PRINTS" id="PR00368">
    <property type="entry name" value="FADPNR"/>
</dbReference>
<dbReference type="Pfam" id="PF03486">
    <property type="entry name" value="HI0933_like"/>
    <property type="match status" value="1"/>
</dbReference>
<evidence type="ECO:0000259" key="4">
    <source>
        <dbReference type="Pfam" id="PF03486"/>
    </source>
</evidence>
<keyword evidence="7" id="KW-1185">Reference proteome</keyword>
<reference evidence="6 7" key="1">
    <citation type="submission" date="2018-06" db="EMBL/GenBank/DDBJ databases">
        <authorList>
            <consortium name="Pathogen Informatics"/>
            <person name="Doyle S."/>
        </authorList>
    </citation>
    <scope>NUCLEOTIDE SEQUENCE [LARGE SCALE GENOMIC DNA]</scope>
    <source>
        <strain evidence="6 7">NCTC9836</strain>
    </source>
</reference>
<dbReference type="AlphaFoldDB" id="A0A381J7V0"/>
<dbReference type="Pfam" id="PF22780">
    <property type="entry name" value="HI0933_like_1st"/>
    <property type="match status" value="1"/>
</dbReference>
<keyword evidence="2" id="KW-0285">Flavoprotein</keyword>
<evidence type="ECO:0000256" key="3">
    <source>
        <dbReference type="ARBA" id="ARBA00022827"/>
    </source>
</evidence>
<evidence type="ECO:0000313" key="7">
    <source>
        <dbReference type="Proteomes" id="UP000254664"/>
    </source>
</evidence>
<dbReference type="PANTHER" id="PTHR42887:SF2">
    <property type="entry name" value="OS12G0638800 PROTEIN"/>
    <property type="match status" value="1"/>
</dbReference>
<dbReference type="SUPFAM" id="SSF51905">
    <property type="entry name" value="FAD/NAD(P)-binding domain"/>
    <property type="match status" value="1"/>
</dbReference>
<dbReference type="InterPro" id="IPR057661">
    <property type="entry name" value="RsdA/BaiN/AoA(So)_Rossmann"/>
</dbReference>
<evidence type="ECO:0000259" key="5">
    <source>
        <dbReference type="Pfam" id="PF22780"/>
    </source>
</evidence>
<organism evidence="6 7">
    <name type="scientific">Clostridium putrefaciens</name>
    <dbReference type="NCBI Taxonomy" id="99675"/>
    <lineage>
        <taxon>Bacteria</taxon>
        <taxon>Bacillati</taxon>
        <taxon>Bacillota</taxon>
        <taxon>Clostridia</taxon>
        <taxon>Eubacteriales</taxon>
        <taxon>Clostridiaceae</taxon>
        <taxon>Clostridium</taxon>
    </lineage>
</organism>
<dbReference type="InterPro" id="IPR036188">
    <property type="entry name" value="FAD/NAD-bd_sf"/>
</dbReference>
<dbReference type="SUPFAM" id="SSF160996">
    <property type="entry name" value="HI0933 insert domain-like"/>
    <property type="match status" value="1"/>
</dbReference>
<evidence type="ECO:0000256" key="1">
    <source>
        <dbReference type="ARBA" id="ARBA00001974"/>
    </source>
</evidence>
<evidence type="ECO:0000256" key="2">
    <source>
        <dbReference type="ARBA" id="ARBA00022630"/>
    </source>
</evidence>
<dbReference type="PRINTS" id="PR00411">
    <property type="entry name" value="PNDRDTASEI"/>
</dbReference>
<feature type="domain" description="RsdA/BaiN/AoA(So)-like Rossmann fold-like" evidence="4">
    <location>
        <begin position="48"/>
        <end position="447"/>
    </location>
</feature>
<gene>
    <name evidence="6" type="ORF">NCTC9836_01396</name>
</gene>
<dbReference type="Gene3D" id="1.10.8.260">
    <property type="entry name" value="HI0933 insert domain-like"/>
    <property type="match status" value="1"/>
</dbReference>
<dbReference type="PANTHER" id="PTHR42887">
    <property type="entry name" value="OS12G0638800 PROTEIN"/>
    <property type="match status" value="1"/>
</dbReference>
<accession>A0A381J7V0</accession>
<dbReference type="Gene3D" id="2.40.30.10">
    <property type="entry name" value="Translation factors"/>
    <property type="match status" value="1"/>
</dbReference>